<dbReference type="CDD" id="cd00170">
    <property type="entry name" value="SEC14"/>
    <property type="match status" value="1"/>
</dbReference>
<evidence type="ECO:0000313" key="4">
    <source>
        <dbReference type="Proteomes" id="UP001633002"/>
    </source>
</evidence>
<dbReference type="Pfam" id="PF03765">
    <property type="entry name" value="CRAL_TRIO_N"/>
    <property type="match status" value="1"/>
</dbReference>
<dbReference type="InterPro" id="IPR036273">
    <property type="entry name" value="CRAL/TRIO_N_dom_sf"/>
</dbReference>
<dbReference type="Proteomes" id="UP001633002">
    <property type="component" value="Unassembled WGS sequence"/>
</dbReference>
<evidence type="ECO:0000313" key="3">
    <source>
        <dbReference type="EMBL" id="KAL3675278.1"/>
    </source>
</evidence>
<keyword evidence="4" id="KW-1185">Reference proteome</keyword>
<dbReference type="PANTHER" id="PTHR46277:SF3">
    <property type="entry name" value="BINDING PROTEIN, PUTATIVE-RELATED"/>
    <property type="match status" value="1"/>
</dbReference>
<feature type="compositionally biased region" description="Polar residues" evidence="1">
    <location>
        <begin position="11"/>
        <end position="33"/>
    </location>
</feature>
<protein>
    <recommendedName>
        <fullName evidence="2">CRAL-TRIO domain-containing protein</fullName>
    </recommendedName>
</protein>
<organism evidence="3 4">
    <name type="scientific">Riccia sorocarpa</name>
    <dbReference type="NCBI Taxonomy" id="122646"/>
    <lineage>
        <taxon>Eukaryota</taxon>
        <taxon>Viridiplantae</taxon>
        <taxon>Streptophyta</taxon>
        <taxon>Embryophyta</taxon>
        <taxon>Marchantiophyta</taxon>
        <taxon>Marchantiopsida</taxon>
        <taxon>Marchantiidae</taxon>
        <taxon>Marchantiales</taxon>
        <taxon>Ricciaceae</taxon>
        <taxon>Riccia</taxon>
    </lineage>
</organism>
<feature type="region of interest" description="Disordered" evidence="1">
    <location>
        <begin position="1"/>
        <end position="38"/>
    </location>
</feature>
<name>A0ABD3G8I4_9MARC</name>
<dbReference type="EMBL" id="JBJQOH010000008">
    <property type="protein sequence ID" value="KAL3675278.1"/>
    <property type="molecule type" value="Genomic_DNA"/>
</dbReference>
<sequence length="290" mass="33704">MDEDLSKKNSGEFNGSVNGSSRRISNGSAQFSEPESEEGYKLQFETLEEERLVKLMRASVVKLEPELKDVEDATLRRFLRARQRRVDKATKMFLDHHRWRRTFVPLGYITEEEVKNELDAKKVYLQGKCKLGFPVGLVLAAKHDAYKRDLNEFKRYCVYNFDKCVASLGPGQEKFTILVDLQGIGYKNLDPRGWTCIFDFLQGHYPERLKRIFILHVPYIFWGAWKLVCPFIDKVTRDKIVFVSDKALLETLLEEIELEELPTIYGGKKELVPIQDAITPNWPPKTQEVH</sequence>
<dbReference type="InterPro" id="IPR001251">
    <property type="entry name" value="CRAL-TRIO_dom"/>
</dbReference>
<feature type="domain" description="CRAL-TRIO" evidence="2">
    <location>
        <begin position="111"/>
        <end position="273"/>
    </location>
</feature>
<gene>
    <name evidence="3" type="ORF">R1sor_025226</name>
</gene>
<dbReference type="InterPro" id="IPR011074">
    <property type="entry name" value="CRAL/TRIO_N_dom"/>
</dbReference>
<feature type="compositionally biased region" description="Basic and acidic residues" evidence="1">
    <location>
        <begin position="1"/>
        <end position="10"/>
    </location>
</feature>
<reference evidence="3 4" key="1">
    <citation type="submission" date="2024-09" db="EMBL/GenBank/DDBJ databases">
        <title>Chromosome-scale assembly of Riccia sorocarpa.</title>
        <authorList>
            <person name="Paukszto L."/>
        </authorList>
    </citation>
    <scope>NUCLEOTIDE SEQUENCE [LARGE SCALE GENOMIC DNA]</scope>
    <source>
        <strain evidence="3">LP-2024</strain>
        <tissue evidence="3">Aerial parts of the thallus</tissue>
    </source>
</reference>
<dbReference type="SUPFAM" id="SSF46938">
    <property type="entry name" value="CRAL/TRIO N-terminal domain"/>
    <property type="match status" value="1"/>
</dbReference>
<evidence type="ECO:0000256" key="1">
    <source>
        <dbReference type="SAM" id="MobiDB-lite"/>
    </source>
</evidence>
<comment type="caution">
    <text evidence="3">The sequence shown here is derived from an EMBL/GenBank/DDBJ whole genome shotgun (WGS) entry which is preliminary data.</text>
</comment>
<dbReference type="SUPFAM" id="SSF52087">
    <property type="entry name" value="CRAL/TRIO domain"/>
    <property type="match status" value="1"/>
</dbReference>
<dbReference type="AlphaFoldDB" id="A0ABD3G8I4"/>
<accession>A0ABD3G8I4</accession>
<dbReference type="Gene3D" id="3.40.525.10">
    <property type="entry name" value="CRAL-TRIO lipid binding domain"/>
    <property type="match status" value="1"/>
</dbReference>
<dbReference type="InterPro" id="IPR036865">
    <property type="entry name" value="CRAL-TRIO_dom_sf"/>
</dbReference>
<dbReference type="PANTHER" id="PTHR46277">
    <property type="entry name" value="OS03G0850700 PROTEIN"/>
    <property type="match status" value="1"/>
</dbReference>
<dbReference type="Pfam" id="PF00650">
    <property type="entry name" value="CRAL_TRIO"/>
    <property type="match status" value="1"/>
</dbReference>
<evidence type="ECO:0000259" key="2">
    <source>
        <dbReference type="PROSITE" id="PS50191"/>
    </source>
</evidence>
<dbReference type="SMART" id="SM00516">
    <property type="entry name" value="SEC14"/>
    <property type="match status" value="1"/>
</dbReference>
<dbReference type="PROSITE" id="PS50191">
    <property type="entry name" value="CRAL_TRIO"/>
    <property type="match status" value="1"/>
</dbReference>
<proteinExistence type="predicted"/>